<reference evidence="1 2" key="1">
    <citation type="submission" date="2015-05" db="EMBL/GenBank/DDBJ databases">
        <authorList>
            <person name="Wang D.B."/>
            <person name="Wang M."/>
        </authorList>
    </citation>
    <scope>NUCLEOTIDE SEQUENCE [LARGE SCALE GENOMIC DNA]</scope>
    <source>
        <strain evidence="1">VL1</strain>
    </source>
</reference>
<name>A0A0G4MNK4_VERLO</name>
<proteinExistence type="predicted"/>
<accession>A0A0G4MNK4</accession>
<keyword evidence="2" id="KW-1185">Reference proteome</keyword>
<dbReference type="EMBL" id="CVQH01023639">
    <property type="protein sequence ID" value="CRK35791.1"/>
    <property type="molecule type" value="Genomic_DNA"/>
</dbReference>
<organism evidence="1 2">
    <name type="scientific">Verticillium longisporum</name>
    <name type="common">Verticillium dahliae var. longisporum</name>
    <dbReference type="NCBI Taxonomy" id="100787"/>
    <lineage>
        <taxon>Eukaryota</taxon>
        <taxon>Fungi</taxon>
        <taxon>Dikarya</taxon>
        <taxon>Ascomycota</taxon>
        <taxon>Pezizomycotina</taxon>
        <taxon>Sordariomycetes</taxon>
        <taxon>Hypocreomycetidae</taxon>
        <taxon>Glomerellales</taxon>
        <taxon>Plectosphaerellaceae</taxon>
        <taxon>Verticillium</taxon>
    </lineage>
</organism>
<gene>
    <name evidence="1" type="ORF">BN1708_006805</name>
</gene>
<protein>
    <submittedName>
        <fullName evidence="1">Uncharacterized protein</fullName>
    </submittedName>
</protein>
<dbReference type="AlphaFoldDB" id="A0A0G4MNK4"/>
<sequence>MMLLLQADVLAAISSRVIKRPSAKTDQRKALAALIDSEGEIRMPLEKALIEQKKREAEIEDAEIELEVL</sequence>
<evidence type="ECO:0000313" key="2">
    <source>
        <dbReference type="Proteomes" id="UP000044602"/>
    </source>
</evidence>
<dbReference type="Proteomes" id="UP000044602">
    <property type="component" value="Unassembled WGS sequence"/>
</dbReference>
<evidence type="ECO:0000313" key="1">
    <source>
        <dbReference type="EMBL" id="CRK35791.1"/>
    </source>
</evidence>